<feature type="chain" id="PRO_5032594298" evidence="1">
    <location>
        <begin position="21"/>
        <end position="174"/>
    </location>
</feature>
<feature type="signal peptide" evidence="1">
    <location>
        <begin position="1"/>
        <end position="20"/>
    </location>
</feature>
<evidence type="ECO:0000313" key="2">
    <source>
        <dbReference type="EMBL" id="CAE7279176.1"/>
    </source>
</evidence>
<dbReference type="EMBL" id="CAJNIZ010009304">
    <property type="protein sequence ID" value="CAE7279176.1"/>
    <property type="molecule type" value="Genomic_DNA"/>
</dbReference>
<gene>
    <name evidence="2" type="ORF">SPIL2461_LOCUS6248</name>
</gene>
<name>A0A812MRS4_SYMPI</name>
<evidence type="ECO:0000313" key="3">
    <source>
        <dbReference type="Proteomes" id="UP000649617"/>
    </source>
</evidence>
<sequence>MGLWLTWLAALSLMLPSALADEPADPTLPGMVARIAAGDFENNFFTGDFLITKPANEKEEVGACLLDKVGAIVTENGVGGFLNDLQVDAAACCTKDVKDCVADVKKAYALLTDVGQNRLTADKAAPQVAAMLLKAVEKRLSVGKVQASHARYFGKCPDVENCTMQMLGAHAMDL</sequence>
<reference evidence="2" key="1">
    <citation type="submission" date="2021-02" db="EMBL/GenBank/DDBJ databases">
        <authorList>
            <person name="Dougan E. K."/>
            <person name="Rhodes N."/>
            <person name="Thang M."/>
            <person name="Chan C."/>
        </authorList>
    </citation>
    <scope>NUCLEOTIDE SEQUENCE</scope>
</reference>
<proteinExistence type="predicted"/>
<comment type="caution">
    <text evidence="2">The sequence shown here is derived from an EMBL/GenBank/DDBJ whole genome shotgun (WGS) entry which is preliminary data.</text>
</comment>
<keyword evidence="3" id="KW-1185">Reference proteome</keyword>
<dbReference type="AlphaFoldDB" id="A0A812MRS4"/>
<keyword evidence="1" id="KW-0732">Signal</keyword>
<dbReference type="Proteomes" id="UP000649617">
    <property type="component" value="Unassembled WGS sequence"/>
</dbReference>
<protein>
    <submittedName>
        <fullName evidence="2">Uncharacterized protein</fullName>
    </submittedName>
</protein>
<accession>A0A812MRS4</accession>
<dbReference type="OrthoDB" id="417729at2759"/>
<organism evidence="2 3">
    <name type="scientific">Symbiodinium pilosum</name>
    <name type="common">Dinoflagellate</name>
    <dbReference type="NCBI Taxonomy" id="2952"/>
    <lineage>
        <taxon>Eukaryota</taxon>
        <taxon>Sar</taxon>
        <taxon>Alveolata</taxon>
        <taxon>Dinophyceae</taxon>
        <taxon>Suessiales</taxon>
        <taxon>Symbiodiniaceae</taxon>
        <taxon>Symbiodinium</taxon>
    </lineage>
</organism>
<evidence type="ECO:0000256" key="1">
    <source>
        <dbReference type="SAM" id="SignalP"/>
    </source>
</evidence>